<name>A0A226N6I5_CALSU</name>
<evidence type="ECO:0000259" key="28">
    <source>
        <dbReference type="PROSITE" id="PS50103"/>
    </source>
</evidence>
<evidence type="ECO:0000256" key="16">
    <source>
        <dbReference type="ARBA" id="ARBA00023136"/>
    </source>
</evidence>
<evidence type="ECO:0000256" key="3">
    <source>
        <dbReference type="ARBA" id="ARBA00004651"/>
    </source>
</evidence>
<feature type="zinc finger region" description="C3H1-type" evidence="25">
    <location>
        <begin position="178"/>
        <end position="206"/>
    </location>
</feature>
<keyword evidence="20 26" id="KW-0807">Transducer</keyword>
<evidence type="ECO:0000313" key="30">
    <source>
        <dbReference type="EMBL" id="OXB63151.1"/>
    </source>
</evidence>
<dbReference type="InterPro" id="IPR000142">
    <property type="entry name" value="P2Y1_rcpt"/>
</dbReference>
<dbReference type="PANTHER" id="PTHR24231">
    <property type="entry name" value="PURINOCEPTOR-RELATED G-PROTEIN COUPLED RECEPTOR"/>
    <property type="match status" value="1"/>
</dbReference>
<feature type="domain" description="C3H1-type" evidence="28">
    <location>
        <begin position="47"/>
        <end position="73"/>
    </location>
</feature>
<feature type="zinc finger region" description="C3H1-type" evidence="25">
    <location>
        <begin position="214"/>
        <end position="240"/>
    </location>
</feature>
<evidence type="ECO:0000256" key="9">
    <source>
        <dbReference type="ARBA" id="ARBA00022737"/>
    </source>
</evidence>
<keyword evidence="21" id="KW-0539">Nucleus</keyword>
<dbReference type="OrthoDB" id="8190652at2759"/>
<dbReference type="InterPro" id="IPR000276">
    <property type="entry name" value="GPCR_Rhodpsn"/>
</dbReference>
<accession>A0A226N6I5</accession>
<gene>
    <name evidence="30" type="ORF">ASZ78_000383</name>
</gene>
<dbReference type="EMBL" id="MCFN01000180">
    <property type="protein sequence ID" value="OXB63151.1"/>
    <property type="molecule type" value="Genomic_DNA"/>
</dbReference>
<evidence type="ECO:0000256" key="15">
    <source>
        <dbReference type="ARBA" id="ARBA00023040"/>
    </source>
</evidence>
<dbReference type="GO" id="GO:0045031">
    <property type="term" value="F:G protein-coupled ATP receptor activity"/>
    <property type="evidence" value="ECO:0007669"/>
    <property type="project" value="TreeGrafter"/>
</dbReference>
<keyword evidence="11 25" id="KW-0863">Zinc-finger</keyword>
<dbReference type="PRINTS" id="PR00237">
    <property type="entry name" value="GPCRRHODOPSN"/>
</dbReference>
<evidence type="ECO:0000256" key="26">
    <source>
        <dbReference type="RuleBase" id="RU000688"/>
    </source>
</evidence>
<dbReference type="Gene3D" id="1.20.1070.10">
    <property type="entry name" value="Rhodopsin 7-helix transmembrane proteins"/>
    <property type="match status" value="1"/>
</dbReference>
<dbReference type="GO" id="GO:0030168">
    <property type="term" value="P:platelet activation"/>
    <property type="evidence" value="ECO:0007669"/>
    <property type="project" value="InterPro"/>
</dbReference>
<comment type="function">
    <text evidence="24">Receptor for extracellular adenine nucleotides such as ADP. In platelets, binding to ADP leads to mobilization of intracellular calcium ions via activation of phospholipase C, a change in platelet shape, and ultimately platelet aggregation.</text>
</comment>
<evidence type="ECO:0000256" key="6">
    <source>
        <dbReference type="ARBA" id="ARBA00022490"/>
    </source>
</evidence>
<evidence type="ECO:0000256" key="10">
    <source>
        <dbReference type="ARBA" id="ARBA00022741"/>
    </source>
</evidence>
<dbReference type="AlphaFoldDB" id="A0A226N6I5"/>
<dbReference type="GO" id="GO:0005886">
    <property type="term" value="C:plasma membrane"/>
    <property type="evidence" value="ECO:0007669"/>
    <property type="project" value="UniProtKB-SubCell"/>
</dbReference>
<evidence type="ECO:0000256" key="17">
    <source>
        <dbReference type="ARBA" id="ARBA00023157"/>
    </source>
</evidence>
<dbReference type="SMART" id="SM00356">
    <property type="entry name" value="ZnF_C3H1"/>
    <property type="match status" value="4"/>
</dbReference>
<keyword evidence="13" id="KW-0067">ATP-binding</keyword>
<dbReference type="GO" id="GO:0005737">
    <property type="term" value="C:cytoplasm"/>
    <property type="evidence" value="ECO:0007669"/>
    <property type="project" value="UniProtKB-SubCell"/>
</dbReference>
<evidence type="ECO:0000256" key="22">
    <source>
        <dbReference type="ARBA" id="ARBA00033052"/>
    </source>
</evidence>
<keyword evidence="19" id="KW-0325">Glycoprotein</keyword>
<sequence length="704" mass="78296">MAVSVTPIRDTKWLTLEVCREFQRGTCSRPDTECKFAHPSKSCQVENGRVIACFDSLKGRCSRENCKYLHPPPHLKTQLEINGRNNLIQQKNMAMLAQQMQLANAMMPGAPLQPVPMFSVAPSLATNASAAFNPYLGPVSPGLVPAEILPTAPMLVAGNPGVPVPAAAAAAAQKLMRTDRLEVCREYQRGNCNRGENDCRFAHPADSAMIDTNDNTVTVCMDYIKGRCSREKCKYFHPPAHLQAKIKAAQYQVNQAAAAQAAATAAAMGIPQAVLPPLPKRPALEKTNGATAVFNTGIFQYQQALANMQLQQHTAFLPPDALLFPQSLRRFAPGRCERAGRIMTEALISAALNGTQPELLAGGWAAGNATTKCSLTKTGFQFYYLPTVYILVFITGFLGNSVAIWMFVFHMRPWSGISVYMFNLALADFLYVLTLPALIFYYFNKTDWIFGDVMCKLQRFIFHVNLYGSILFLTCISVHRYTGVVHPLKSLGRLKKKNAVYVSSLVWALVAAVIAPILFYSGTGVRKNKTITCYDTTADEYLRSYFVYSMCTTVFMFCIPFIVILGCYGLIVKALIYKDLDNSPLRRKSIYLVIIVLTVFAVSYLPFHVMKTLNLRARVDFQTPQMCAFNDKVYATYQVTRGLASLNSCVDPILYFLAGDTFRRRLSRATRKSSRRSEPNVQSKSEEMTLNILAEYKQNGDTSL</sequence>
<protein>
    <recommendedName>
        <fullName evidence="4">P2Y purinoceptor 1</fullName>
    </recommendedName>
    <alternativeName>
        <fullName evidence="22">Purinergic receptor</fullName>
    </alternativeName>
</protein>
<dbReference type="InterPro" id="IPR000571">
    <property type="entry name" value="Znf_CCCH"/>
</dbReference>
<keyword evidence="15 26" id="KW-0297">G-protein coupled receptor</keyword>
<dbReference type="Proteomes" id="UP000198323">
    <property type="component" value="Unassembled WGS sequence"/>
</dbReference>
<dbReference type="CDD" id="cd15377">
    <property type="entry name" value="7tmA_P2Y1"/>
    <property type="match status" value="1"/>
</dbReference>
<keyword evidence="31" id="KW-1185">Reference proteome</keyword>
<feature type="transmembrane region" description="Helical" evidence="27">
    <location>
        <begin position="382"/>
        <end position="408"/>
    </location>
</feature>
<dbReference type="GO" id="GO:0090075">
    <property type="term" value="P:relaxation of muscle"/>
    <property type="evidence" value="ECO:0007669"/>
    <property type="project" value="InterPro"/>
</dbReference>
<reference evidence="30 31" key="1">
    <citation type="submission" date="2016-07" db="EMBL/GenBank/DDBJ databases">
        <title>Disparate Historic Effective Population Sizes Predicted by Modern Levels of Genome Diversity for the Scaled Quail (Callipepla squamata) and the Northern Bobwhite (Colinus virginianus): Inferences from First and Second Generation Draft Genome Assemblies for Sympatric New World Quail.</title>
        <authorList>
            <person name="Oldeschulte D.L."/>
            <person name="Halley Y.A."/>
            <person name="Bhattarai E.K."/>
            <person name="Brashear W.A."/>
            <person name="Hill J."/>
            <person name="Metz R.P."/>
            <person name="Johnson C.D."/>
            <person name="Rollins D."/>
            <person name="Peterson M.J."/>
            <person name="Bickhart D.M."/>
            <person name="Decker J.E."/>
            <person name="Seabury C.M."/>
        </authorList>
    </citation>
    <scope>NUCLEOTIDE SEQUENCE [LARGE SCALE GENOMIC DNA]</scope>
    <source>
        <strain evidence="30 31">Texas</strain>
        <tissue evidence="30">Leg muscle</tissue>
    </source>
</reference>
<evidence type="ECO:0000256" key="25">
    <source>
        <dbReference type="PROSITE-ProRule" id="PRU00723"/>
    </source>
</evidence>
<keyword evidence="12 25" id="KW-0862">Zinc</keyword>
<comment type="caution">
    <text evidence="30">The sequence shown here is derived from an EMBL/GenBank/DDBJ whole genome shotgun (WGS) entry which is preliminary data.</text>
</comment>
<feature type="domain" description="C3H1-type" evidence="28">
    <location>
        <begin position="178"/>
        <end position="206"/>
    </location>
</feature>
<feature type="domain" description="G-protein coupled receptors family 1 profile" evidence="29">
    <location>
        <begin position="399"/>
        <end position="655"/>
    </location>
</feature>
<dbReference type="PROSITE" id="PS50262">
    <property type="entry name" value="G_PROTEIN_RECEP_F1_2"/>
    <property type="match status" value="1"/>
</dbReference>
<organism evidence="30 31">
    <name type="scientific">Callipepla squamata</name>
    <name type="common">Scaled quail</name>
    <dbReference type="NCBI Taxonomy" id="9009"/>
    <lineage>
        <taxon>Eukaryota</taxon>
        <taxon>Metazoa</taxon>
        <taxon>Chordata</taxon>
        <taxon>Craniata</taxon>
        <taxon>Vertebrata</taxon>
        <taxon>Euteleostomi</taxon>
        <taxon>Archelosauria</taxon>
        <taxon>Archosauria</taxon>
        <taxon>Dinosauria</taxon>
        <taxon>Saurischia</taxon>
        <taxon>Theropoda</taxon>
        <taxon>Coelurosauria</taxon>
        <taxon>Aves</taxon>
        <taxon>Neognathae</taxon>
        <taxon>Galloanserae</taxon>
        <taxon>Galliformes</taxon>
        <taxon>Odontophoridae</taxon>
        <taxon>Callipepla</taxon>
    </lineage>
</organism>
<dbReference type="PRINTS" id="PR01157">
    <property type="entry name" value="P2YPURNOCPTR"/>
</dbReference>
<dbReference type="GO" id="GO:0005634">
    <property type="term" value="C:nucleus"/>
    <property type="evidence" value="ECO:0007669"/>
    <property type="project" value="UniProtKB-SubCell"/>
</dbReference>
<evidence type="ECO:0000256" key="8">
    <source>
        <dbReference type="ARBA" id="ARBA00022723"/>
    </source>
</evidence>
<dbReference type="PROSITE" id="PS00237">
    <property type="entry name" value="G_PROTEIN_RECEP_F1_1"/>
    <property type="match status" value="1"/>
</dbReference>
<dbReference type="Gene3D" id="3.30.1370.210">
    <property type="match status" value="2"/>
</dbReference>
<dbReference type="FunFam" id="3.30.1370.210:FF:000004">
    <property type="entry name" value="Muscleblind like splicing regulator 1"/>
    <property type="match status" value="1"/>
</dbReference>
<evidence type="ECO:0000256" key="21">
    <source>
        <dbReference type="ARBA" id="ARBA00023242"/>
    </source>
</evidence>
<dbReference type="InterPro" id="IPR017452">
    <property type="entry name" value="GPCR_Rhodpsn_7TM"/>
</dbReference>
<dbReference type="PROSITE" id="PS50103">
    <property type="entry name" value="ZF_C3H1"/>
    <property type="match status" value="4"/>
</dbReference>
<evidence type="ECO:0000256" key="1">
    <source>
        <dbReference type="ARBA" id="ARBA00004123"/>
    </source>
</evidence>
<dbReference type="GO" id="GO:0007200">
    <property type="term" value="P:phospholipase C-activating G protein-coupled receptor signaling pathway"/>
    <property type="evidence" value="ECO:0007669"/>
    <property type="project" value="InterPro"/>
</dbReference>
<dbReference type="Pfam" id="PF22628">
    <property type="entry name" value="zf-CCCH_10"/>
    <property type="match status" value="2"/>
</dbReference>
<dbReference type="Pfam" id="PF00001">
    <property type="entry name" value="7tm_1"/>
    <property type="match status" value="1"/>
</dbReference>
<keyword evidence="18 26" id="KW-0675">Receptor</keyword>
<evidence type="ECO:0000256" key="19">
    <source>
        <dbReference type="ARBA" id="ARBA00023180"/>
    </source>
</evidence>
<comment type="similarity">
    <text evidence="26">Belongs to the G-protein coupled receptor 1 family.</text>
</comment>
<feature type="zinc finger region" description="C3H1-type" evidence="25">
    <location>
        <begin position="47"/>
        <end position="73"/>
    </location>
</feature>
<dbReference type="GO" id="GO:0001621">
    <property type="term" value="F:G protein-coupled ADP receptor activity"/>
    <property type="evidence" value="ECO:0007669"/>
    <property type="project" value="TreeGrafter"/>
</dbReference>
<dbReference type="PRINTS" id="PR00595">
    <property type="entry name" value="P2Y1PRNOCPTR"/>
</dbReference>
<dbReference type="GO" id="GO:0005524">
    <property type="term" value="F:ATP binding"/>
    <property type="evidence" value="ECO:0007669"/>
    <property type="project" value="UniProtKB-KW"/>
</dbReference>
<evidence type="ECO:0000259" key="29">
    <source>
        <dbReference type="PROSITE" id="PS50262"/>
    </source>
</evidence>
<keyword evidence="17" id="KW-1015">Disulfide bond</keyword>
<feature type="domain" description="C3H1-type" evidence="28">
    <location>
        <begin position="214"/>
        <end position="240"/>
    </location>
</feature>
<evidence type="ECO:0000256" key="18">
    <source>
        <dbReference type="ARBA" id="ARBA00023170"/>
    </source>
</evidence>
<keyword evidence="16 27" id="KW-0472">Membrane</keyword>
<evidence type="ECO:0000256" key="20">
    <source>
        <dbReference type="ARBA" id="ARBA00023224"/>
    </source>
</evidence>
<keyword evidence="8 25" id="KW-0479">Metal-binding</keyword>
<keyword evidence="14 27" id="KW-1133">Transmembrane helix</keyword>
<dbReference type="GO" id="GO:0031686">
    <property type="term" value="F:A1 adenosine receptor binding"/>
    <property type="evidence" value="ECO:0007669"/>
    <property type="project" value="TreeGrafter"/>
</dbReference>
<feature type="transmembrane region" description="Helical" evidence="27">
    <location>
        <begin position="420"/>
        <end position="440"/>
    </location>
</feature>
<keyword evidence="5" id="KW-1003">Cell membrane</keyword>
<keyword evidence="9" id="KW-0677">Repeat</keyword>
<evidence type="ECO:0000256" key="23">
    <source>
        <dbReference type="ARBA" id="ARBA00038226"/>
    </source>
</evidence>
<evidence type="ECO:0000256" key="5">
    <source>
        <dbReference type="ARBA" id="ARBA00022475"/>
    </source>
</evidence>
<evidence type="ECO:0000256" key="7">
    <source>
        <dbReference type="ARBA" id="ARBA00022692"/>
    </source>
</evidence>
<dbReference type="InterPro" id="IPR054429">
    <property type="entry name" value="Znf-CCCH_Muscleblind-like"/>
</dbReference>
<evidence type="ECO:0000256" key="27">
    <source>
        <dbReference type="SAM" id="Phobius"/>
    </source>
</evidence>
<evidence type="ECO:0000256" key="11">
    <source>
        <dbReference type="ARBA" id="ARBA00022771"/>
    </source>
</evidence>
<evidence type="ECO:0000256" key="2">
    <source>
        <dbReference type="ARBA" id="ARBA00004496"/>
    </source>
</evidence>
<feature type="transmembrane region" description="Helical" evidence="27">
    <location>
        <begin position="460"/>
        <end position="478"/>
    </location>
</feature>
<evidence type="ECO:0000256" key="4">
    <source>
        <dbReference type="ARBA" id="ARBA00021856"/>
    </source>
</evidence>
<feature type="transmembrane region" description="Helical" evidence="27">
    <location>
        <begin position="545"/>
        <end position="577"/>
    </location>
</feature>
<keyword evidence="6" id="KW-0963">Cytoplasm</keyword>
<feature type="domain" description="C3H1-type" evidence="28">
    <location>
        <begin position="13"/>
        <end position="41"/>
    </location>
</feature>
<feature type="zinc finger region" description="C3H1-type" evidence="25">
    <location>
        <begin position="13"/>
        <end position="41"/>
    </location>
</feature>
<evidence type="ECO:0000313" key="31">
    <source>
        <dbReference type="Proteomes" id="UP000198323"/>
    </source>
</evidence>
<comment type="similarity">
    <text evidence="23">Belongs to the muscleblind family.</text>
</comment>
<dbReference type="Pfam" id="PF14608">
    <property type="entry name" value="zf-CCCH_2"/>
    <property type="match status" value="1"/>
</dbReference>
<feature type="transmembrane region" description="Helical" evidence="27">
    <location>
        <begin position="499"/>
        <end position="520"/>
    </location>
</feature>
<comment type="subcellular location">
    <subcellularLocation>
        <location evidence="3">Cell membrane</location>
        <topology evidence="3">Multi-pass membrane protein</topology>
    </subcellularLocation>
    <subcellularLocation>
        <location evidence="2">Cytoplasm</location>
    </subcellularLocation>
    <subcellularLocation>
        <location evidence="1">Nucleus</location>
    </subcellularLocation>
</comment>
<dbReference type="FunFam" id="3.30.1370.210:FF:000002">
    <property type="entry name" value="Muscleblind-like 1 isoform 2"/>
    <property type="match status" value="1"/>
</dbReference>
<dbReference type="SUPFAM" id="SSF81321">
    <property type="entry name" value="Family A G protein-coupled receptor-like"/>
    <property type="match status" value="1"/>
</dbReference>
<dbReference type="FunFam" id="1.20.1070.10:FF:000017">
    <property type="entry name" value="lysophosphatidic acid receptor 4"/>
    <property type="match status" value="1"/>
</dbReference>
<keyword evidence="10" id="KW-0547">Nucleotide-binding</keyword>
<evidence type="ECO:0000256" key="14">
    <source>
        <dbReference type="ARBA" id="ARBA00022989"/>
    </source>
</evidence>
<feature type="transmembrane region" description="Helical" evidence="27">
    <location>
        <begin position="589"/>
        <end position="607"/>
    </location>
</feature>
<keyword evidence="7 26" id="KW-0812">Transmembrane</keyword>
<proteinExistence type="inferred from homology"/>
<evidence type="ECO:0000256" key="24">
    <source>
        <dbReference type="ARBA" id="ARBA00045971"/>
    </source>
</evidence>
<evidence type="ECO:0000256" key="13">
    <source>
        <dbReference type="ARBA" id="ARBA00022840"/>
    </source>
</evidence>
<dbReference type="GO" id="GO:0008270">
    <property type="term" value="F:zinc ion binding"/>
    <property type="evidence" value="ECO:0007669"/>
    <property type="project" value="UniProtKB-KW"/>
</dbReference>
<dbReference type="PANTHER" id="PTHR24231:SF2">
    <property type="entry name" value="P2Y PURINOCEPTOR 1"/>
    <property type="match status" value="1"/>
</dbReference>
<evidence type="ECO:0000256" key="12">
    <source>
        <dbReference type="ARBA" id="ARBA00022833"/>
    </source>
</evidence>